<comment type="caution">
    <text evidence="1">The sequence shown here is derived from an EMBL/GenBank/DDBJ whole genome shotgun (WGS) entry which is preliminary data.</text>
</comment>
<dbReference type="EMBL" id="PVBS01000001">
    <property type="protein sequence ID" value="PRD56782.1"/>
    <property type="molecule type" value="Genomic_DNA"/>
</dbReference>
<sequence length="216" mass="25368">MNQIEFIPLIEPATKKGKESDTILSGTSLSNADDWYNYRKSEIEKNYTNFPEPIRKDVYQYKLFDISLEDLERVIKLHIGDTDINESISLFGGYAISKDGTIELFPQCCGLLEEIQIWKSILLEDFEEFYLSEGHPSPLIKRRGREIIIYCKDEFETFYPITIKEEIRLDYKDTKTAFIKLINELKEFSIKLDTLSDKFKTQNLSKIMIWGNNYKV</sequence>
<gene>
    <name evidence="1" type="ORF">C5749_06025</name>
</gene>
<reference evidence="1 2" key="1">
    <citation type="submission" date="2018-02" db="EMBL/GenBank/DDBJ databases">
        <title>The draft genome of Sphingobacterium gobiense H7.</title>
        <authorList>
            <person name="Li L."/>
            <person name="Liu L."/>
            <person name="Zhang X."/>
            <person name="Wang T."/>
            <person name="Liang L."/>
        </authorList>
    </citation>
    <scope>NUCLEOTIDE SEQUENCE [LARGE SCALE GENOMIC DNA]</scope>
    <source>
        <strain evidence="1 2">ACCC 05757</strain>
    </source>
</reference>
<dbReference type="Proteomes" id="UP000238642">
    <property type="component" value="Unassembled WGS sequence"/>
</dbReference>
<proteinExistence type="predicted"/>
<evidence type="ECO:0000313" key="2">
    <source>
        <dbReference type="Proteomes" id="UP000238642"/>
    </source>
</evidence>
<dbReference type="OrthoDB" id="662228at2"/>
<evidence type="ECO:0000313" key="1">
    <source>
        <dbReference type="EMBL" id="PRD56782.1"/>
    </source>
</evidence>
<dbReference type="RefSeq" id="WP_105723932.1">
    <property type="nucleotide sequence ID" value="NZ_PVBS01000001.1"/>
</dbReference>
<name>A0A2S9JU21_9SPHI</name>
<organism evidence="1 2">
    <name type="scientific">Sphingobacterium gobiense</name>
    <dbReference type="NCBI Taxonomy" id="1382456"/>
    <lineage>
        <taxon>Bacteria</taxon>
        <taxon>Pseudomonadati</taxon>
        <taxon>Bacteroidota</taxon>
        <taxon>Sphingobacteriia</taxon>
        <taxon>Sphingobacteriales</taxon>
        <taxon>Sphingobacteriaceae</taxon>
        <taxon>Sphingobacterium</taxon>
    </lineage>
</organism>
<accession>A0A2S9JU21</accession>
<protein>
    <submittedName>
        <fullName evidence="1">Uncharacterized protein</fullName>
    </submittedName>
</protein>
<dbReference type="AlphaFoldDB" id="A0A2S9JU21"/>
<keyword evidence="2" id="KW-1185">Reference proteome</keyword>